<dbReference type="Pfam" id="PF01926">
    <property type="entry name" value="MMR_HSR1"/>
    <property type="match status" value="1"/>
</dbReference>
<evidence type="ECO:0000256" key="5">
    <source>
        <dbReference type="ARBA" id="ARBA00022741"/>
    </source>
</evidence>
<evidence type="ECO:0000259" key="12">
    <source>
        <dbReference type="PROSITE" id="PS51883"/>
    </source>
</evidence>
<keyword evidence="6 9" id="KW-0378">Hydrolase</keyword>
<accession>A0A2M7T611</accession>
<reference evidence="14" key="1">
    <citation type="submission" date="2017-09" db="EMBL/GenBank/DDBJ databases">
        <title>Depth-based differentiation of microbial function through sediment-hosted aquifers and enrichment of novel symbionts in the deep terrestrial subsurface.</title>
        <authorList>
            <person name="Probst A.J."/>
            <person name="Ladd B."/>
            <person name="Jarett J.K."/>
            <person name="Geller-Mcgrath D.E."/>
            <person name="Sieber C.M.K."/>
            <person name="Emerson J.B."/>
            <person name="Anantharaman K."/>
            <person name="Thomas B.C."/>
            <person name="Malmstrom R."/>
            <person name="Stieglmeier M."/>
            <person name="Klingl A."/>
            <person name="Woyke T."/>
            <person name="Ryan C.M."/>
            <person name="Banfield J.F."/>
        </authorList>
    </citation>
    <scope>NUCLEOTIDE SEQUENCE [LARGE SCALE GENOMIC DNA]</scope>
</reference>
<dbReference type="PROSITE" id="PS51881">
    <property type="entry name" value="OCT"/>
    <property type="match status" value="1"/>
</dbReference>
<dbReference type="InterPro" id="IPR006169">
    <property type="entry name" value="GTP1_OBG_dom"/>
</dbReference>
<comment type="function">
    <text evidence="9">An essential GTPase which binds GTP, GDP and possibly (p)ppGpp with moderate affinity, with high nucleotide exchange rates and a fairly low GTP hydrolysis rate. Plays a role in control of the cell cycle, stress response, ribosome biogenesis and in those bacteria that undergo differentiation, in morphogenesis control.</text>
</comment>
<dbReference type="GO" id="GO:0005737">
    <property type="term" value="C:cytoplasm"/>
    <property type="evidence" value="ECO:0007669"/>
    <property type="project" value="UniProtKB-SubCell"/>
</dbReference>
<name>A0A2M7T611_9ACTN</name>
<sequence length="424" mass="46398">MFVDEAKIFVKAGNGGNGVASFFRAKYVPKGGPDGGDGGRGGSVILEVDENLRTLMDFHYQRHFKAERGQHGSGGHKNGRNGADVVLKVPPGTLVRDEEGNILADLTEPGERVVIARGGMRGRGNAHFATPTRRSPTFAEKGEPGEERWVVLELKLLADVGLVGFPSTGKSTLISRISSARPKIAEYPFTTLVPNLGVVAVPDGRSFVVADIPGLVKGAHAGKGLGHGFLRHIERTAVIVHILDMAALEGRNPIEDFEVINRELELYDLELAHRPQIVAGNKMDIPEAQANLPVVERYMQERDIPFFPISAAVGTGVDRLLYAVADLLDTVEKPEVKREKEKRVVAEKPSPTEITVSREGDTWVVKGTNIERIVAMTDFENEYAIVHLQKRLKRIGVEDKLIEAGAKEGDTVRIGKMSFEFYPF</sequence>
<gene>
    <name evidence="9" type="primary">obg</name>
    <name evidence="13" type="ORF">COY37_09505</name>
</gene>
<dbReference type="HAMAP" id="MF_01454">
    <property type="entry name" value="GTPase_Obg"/>
    <property type="match status" value="1"/>
</dbReference>
<dbReference type="SUPFAM" id="SSF52540">
    <property type="entry name" value="P-loop containing nucleoside triphosphate hydrolases"/>
    <property type="match status" value="1"/>
</dbReference>
<feature type="binding site" evidence="9">
    <location>
        <begin position="310"/>
        <end position="312"/>
    </location>
    <ligand>
        <name>GTP</name>
        <dbReference type="ChEBI" id="CHEBI:37565"/>
    </ligand>
</feature>
<dbReference type="PROSITE" id="PS51710">
    <property type="entry name" value="G_OBG"/>
    <property type="match status" value="1"/>
</dbReference>
<dbReference type="NCBIfam" id="TIGR03595">
    <property type="entry name" value="Obg_CgtA_exten"/>
    <property type="match status" value="1"/>
</dbReference>
<evidence type="ECO:0000256" key="7">
    <source>
        <dbReference type="ARBA" id="ARBA00022842"/>
    </source>
</evidence>
<evidence type="ECO:0000256" key="4">
    <source>
        <dbReference type="ARBA" id="ARBA00022723"/>
    </source>
</evidence>
<evidence type="ECO:0000313" key="13">
    <source>
        <dbReference type="EMBL" id="PIZ35894.1"/>
    </source>
</evidence>
<comment type="cofactor">
    <cofactor evidence="1 9">
        <name>Mg(2+)</name>
        <dbReference type="ChEBI" id="CHEBI:18420"/>
    </cofactor>
</comment>
<evidence type="ECO:0000313" key="14">
    <source>
        <dbReference type="Proteomes" id="UP000230956"/>
    </source>
</evidence>
<dbReference type="InterPro" id="IPR014100">
    <property type="entry name" value="GTP-bd_Obg/CgtA"/>
</dbReference>
<dbReference type="GO" id="GO:0005525">
    <property type="term" value="F:GTP binding"/>
    <property type="evidence" value="ECO:0007669"/>
    <property type="project" value="UniProtKB-UniRule"/>
</dbReference>
<feature type="binding site" evidence="9">
    <location>
        <position position="191"/>
    </location>
    <ligand>
        <name>Mg(2+)</name>
        <dbReference type="ChEBI" id="CHEBI:18420"/>
    </ligand>
</feature>
<dbReference type="PIRSF" id="PIRSF002401">
    <property type="entry name" value="GTP_bd_Obg/CgtA"/>
    <property type="match status" value="1"/>
</dbReference>
<dbReference type="InterPro" id="IPR006074">
    <property type="entry name" value="GTP1-OBG_CS"/>
</dbReference>
<feature type="binding site" evidence="9">
    <location>
        <begin position="211"/>
        <end position="214"/>
    </location>
    <ligand>
        <name>GTP</name>
        <dbReference type="ChEBI" id="CHEBI:37565"/>
    </ligand>
</feature>
<dbReference type="InterPro" id="IPR045086">
    <property type="entry name" value="OBG_GTPase"/>
</dbReference>
<dbReference type="GO" id="GO:0042254">
    <property type="term" value="P:ribosome biogenesis"/>
    <property type="evidence" value="ECO:0007669"/>
    <property type="project" value="UniProtKB-UniRule"/>
</dbReference>
<organism evidence="13 14">
    <name type="scientific">Candidatus Aquicultor secundus</name>
    <dbReference type="NCBI Taxonomy" id="1973895"/>
    <lineage>
        <taxon>Bacteria</taxon>
        <taxon>Bacillati</taxon>
        <taxon>Actinomycetota</taxon>
        <taxon>Candidatus Aquicultoria</taxon>
        <taxon>Candidatus Aquicultorales</taxon>
        <taxon>Candidatus Aquicultoraceae</taxon>
        <taxon>Candidatus Aquicultor</taxon>
    </lineage>
</organism>
<feature type="domain" description="Obg" evidence="12">
    <location>
        <begin position="1"/>
        <end position="157"/>
    </location>
</feature>
<dbReference type="RefSeq" id="WP_286677396.1">
    <property type="nucleotide sequence ID" value="NZ_MNXI01000003.1"/>
</dbReference>
<keyword evidence="8 9" id="KW-0342">GTP-binding</keyword>
<dbReference type="Gene3D" id="2.70.210.12">
    <property type="entry name" value="GTP1/OBG domain"/>
    <property type="match status" value="1"/>
</dbReference>
<dbReference type="Pfam" id="PF09269">
    <property type="entry name" value="DUF1967"/>
    <property type="match status" value="1"/>
</dbReference>
<feature type="binding site" evidence="9">
    <location>
        <position position="171"/>
    </location>
    <ligand>
        <name>Mg(2+)</name>
        <dbReference type="ChEBI" id="CHEBI:18420"/>
    </ligand>
</feature>
<evidence type="ECO:0000256" key="6">
    <source>
        <dbReference type="ARBA" id="ARBA00022801"/>
    </source>
</evidence>
<dbReference type="PROSITE" id="PS51883">
    <property type="entry name" value="OBG"/>
    <property type="match status" value="1"/>
</dbReference>
<dbReference type="GO" id="GO:0000287">
    <property type="term" value="F:magnesium ion binding"/>
    <property type="evidence" value="ECO:0007669"/>
    <property type="project" value="InterPro"/>
</dbReference>
<evidence type="ECO:0000256" key="1">
    <source>
        <dbReference type="ARBA" id="ARBA00001946"/>
    </source>
</evidence>
<feature type="domain" description="OBG-type G" evidence="10">
    <location>
        <begin position="158"/>
        <end position="329"/>
    </location>
</feature>
<dbReference type="AlphaFoldDB" id="A0A2M7T611"/>
<proteinExistence type="inferred from homology"/>
<comment type="caution">
    <text evidence="13">The sequence shown here is derived from an EMBL/GenBank/DDBJ whole genome shotgun (WGS) entry which is preliminary data.</text>
</comment>
<dbReference type="PANTHER" id="PTHR11702">
    <property type="entry name" value="DEVELOPMENTALLY REGULATED GTP-BINDING PROTEIN-RELATED"/>
    <property type="match status" value="1"/>
</dbReference>
<dbReference type="SUPFAM" id="SSF82051">
    <property type="entry name" value="Obg GTP-binding protein N-terminal domain"/>
    <property type="match status" value="1"/>
</dbReference>
<dbReference type="Pfam" id="PF01018">
    <property type="entry name" value="GTP1_OBG"/>
    <property type="match status" value="1"/>
</dbReference>
<feature type="binding site" evidence="9">
    <location>
        <begin position="164"/>
        <end position="171"/>
    </location>
    <ligand>
        <name>GTP</name>
        <dbReference type="ChEBI" id="CHEBI:37565"/>
    </ligand>
</feature>
<protein>
    <recommendedName>
        <fullName evidence="9">GTPase Obg</fullName>
        <ecNumber evidence="9">3.6.5.-</ecNumber>
    </recommendedName>
    <alternativeName>
        <fullName evidence="9">GTP-binding protein Obg</fullName>
    </alternativeName>
</protein>
<comment type="subcellular location">
    <subcellularLocation>
        <location evidence="9">Cytoplasm</location>
    </subcellularLocation>
</comment>
<dbReference type="PRINTS" id="PR00326">
    <property type="entry name" value="GTP1OBG"/>
</dbReference>
<feature type="domain" description="OCT" evidence="11">
    <location>
        <begin position="344"/>
        <end position="423"/>
    </location>
</feature>
<dbReference type="EC" id="3.6.5.-" evidence="9"/>
<keyword evidence="4 9" id="KW-0479">Metal-binding</keyword>
<feature type="binding site" evidence="9">
    <location>
        <begin position="281"/>
        <end position="284"/>
    </location>
    <ligand>
        <name>GTP</name>
        <dbReference type="ChEBI" id="CHEBI:37565"/>
    </ligand>
</feature>
<dbReference type="FunFam" id="2.70.210.12:FF:000001">
    <property type="entry name" value="GTPase Obg"/>
    <property type="match status" value="1"/>
</dbReference>
<dbReference type="PANTHER" id="PTHR11702:SF31">
    <property type="entry name" value="MITOCHONDRIAL RIBOSOME-ASSOCIATED GTPASE 2"/>
    <property type="match status" value="1"/>
</dbReference>
<dbReference type="NCBIfam" id="NF008955">
    <property type="entry name" value="PRK12297.1"/>
    <property type="match status" value="1"/>
</dbReference>
<dbReference type="NCBIfam" id="NF008954">
    <property type="entry name" value="PRK12296.1"/>
    <property type="match status" value="1"/>
</dbReference>
<evidence type="ECO:0000259" key="10">
    <source>
        <dbReference type="PROSITE" id="PS51710"/>
    </source>
</evidence>
<dbReference type="InterPro" id="IPR031167">
    <property type="entry name" value="G_OBG"/>
</dbReference>
<dbReference type="NCBIfam" id="TIGR02729">
    <property type="entry name" value="Obg_CgtA"/>
    <property type="match status" value="1"/>
</dbReference>
<dbReference type="SUPFAM" id="SSF102741">
    <property type="entry name" value="Obg GTP-binding protein C-terminal domain"/>
    <property type="match status" value="1"/>
</dbReference>
<evidence type="ECO:0000256" key="8">
    <source>
        <dbReference type="ARBA" id="ARBA00023134"/>
    </source>
</evidence>
<evidence type="ECO:0000256" key="2">
    <source>
        <dbReference type="ARBA" id="ARBA00007699"/>
    </source>
</evidence>
<dbReference type="InterPro" id="IPR015349">
    <property type="entry name" value="OCT_dom"/>
</dbReference>
<dbReference type="InterPro" id="IPR006073">
    <property type="entry name" value="GTP-bd"/>
</dbReference>
<dbReference type="CDD" id="cd01898">
    <property type="entry name" value="Obg"/>
    <property type="match status" value="1"/>
</dbReference>
<evidence type="ECO:0000259" key="11">
    <source>
        <dbReference type="PROSITE" id="PS51881"/>
    </source>
</evidence>
<evidence type="ECO:0000256" key="3">
    <source>
        <dbReference type="ARBA" id="ARBA00022490"/>
    </source>
</evidence>
<dbReference type="NCBIfam" id="NF008956">
    <property type="entry name" value="PRK12299.1"/>
    <property type="match status" value="1"/>
</dbReference>
<dbReference type="Gene3D" id="3.30.300.350">
    <property type="entry name" value="GTP-binding protein OBG, C-terminal domain"/>
    <property type="match status" value="1"/>
</dbReference>
<dbReference type="GO" id="GO:0003924">
    <property type="term" value="F:GTPase activity"/>
    <property type="evidence" value="ECO:0007669"/>
    <property type="project" value="UniProtKB-UniRule"/>
</dbReference>
<dbReference type="EMBL" id="PFNG01000222">
    <property type="protein sequence ID" value="PIZ35894.1"/>
    <property type="molecule type" value="Genomic_DNA"/>
</dbReference>
<dbReference type="Gene3D" id="3.40.50.300">
    <property type="entry name" value="P-loop containing nucleotide triphosphate hydrolases"/>
    <property type="match status" value="1"/>
</dbReference>
<keyword evidence="7 9" id="KW-0460">Magnesium</keyword>
<comment type="similarity">
    <text evidence="2 9">Belongs to the TRAFAC class OBG-HflX-like GTPase superfamily. OBG GTPase family.</text>
</comment>
<dbReference type="Proteomes" id="UP000230956">
    <property type="component" value="Unassembled WGS sequence"/>
</dbReference>
<dbReference type="InterPro" id="IPR036726">
    <property type="entry name" value="GTP1_OBG_dom_sf"/>
</dbReference>
<dbReference type="InterPro" id="IPR036346">
    <property type="entry name" value="GTP-bd_prot_GTP1/OBG_C_sf"/>
</dbReference>
<comment type="subunit">
    <text evidence="9">Monomer.</text>
</comment>
<keyword evidence="3 9" id="KW-0963">Cytoplasm</keyword>
<dbReference type="InterPro" id="IPR027417">
    <property type="entry name" value="P-loop_NTPase"/>
</dbReference>
<dbReference type="PROSITE" id="PS00905">
    <property type="entry name" value="GTP1_OBG"/>
    <property type="match status" value="1"/>
</dbReference>
<feature type="binding site" evidence="9">
    <location>
        <begin position="189"/>
        <end position="193"/>
    </location>
    <ligand>
        <name>GTP</name>
        <dbReference type="ChEBI" id="CHEBI:37565"/>
    </ligand>
</feature>
<evidence type="ECO:0000256" key="9">
    <source>
        <dbReference type="HAMAP-Rule" id="MF_01454"/>
    </source>
</evidence>
<keyword evidence="5 9" id="KW-0547">Nucleotide-binding</keyword>